<dbReference type="Pfam" id="PF13516">
    <property type="entry name" value="LRR_6"/>
    <property type="match status" value="1"/>
</dbReference>
<dbReference type="InterPro" id="IPR001611">
    <property type="entry name" value="Leu-rich_rpt"/>
</dbReference>
<dbReference type="Proteomes" id="UP000234681">
    <property type="component" value="Chromosome 4"/>
</dbReference>
<evidence type="ECO:0000313" key="5">
    <source>
        <dbReference type="RGD" id="1304779"/>
    </source>
</evidence>
<dbReference type="InterPro" id="IPR032675">
    <property type="entry name" value="LRR_dom_sf"/>
</dbReference>
<sequence>MKMMWKMTLIRSRMKWKKKRMTMRWRTGKTTTGRRGKKSLRKDLTDISLLRSYIHLRYVDISENHITDMSPLNSLTHLLWLKADGNQLRSARLNELPYLQIASFSYNQITDTEGIIHPRLGSLDLKGNRIHQVTGLDPERLTNLHTLELRANQLETTIGINLPKLKNLYLVAHGSSGGTGKGAALASGRLS</sequence>
<protein>
    <submittedName>
        <fullName evidence="3">Leucine rich repeat containing 23, isoform CRA_c</fullName>
    </submittedName>
</protein>
<gene>
    <name evidence="3 5" type="primary">Lrrc23</name>
    <name evidence="3" type="ORF">rCG_29717</name>
</gene>
<dbReference type="AlphaFoldDB" id="A6ILL0"/>
<evidence type="ECO:0000313" key="4">
    <source>
        <dbReference type="Proteomes" id="UP000234681"/>
    </source>
</evidence>
<dbReference type="Gene3D" id="3.80.10.10">
    <property type="entry name" value="Ribonuclease Inhibitor"/>
    <property type="match status" value="1"/>
</dbReference>
<dbReference type="PROSITE" id="PS51450">
    <property type="entry name" value="LRR"/>
    <property type="match status" value="1"/>
</dbReference>
<keyword evidence="1" id="KW-0433">Leucine-rich repeat</keyword>
<dbReference type="EMBL" id="CH473964">
    <property type="protein sequence ID" value="EDM01932.1"/>
    <property type="molecule type" value="Genomic_DNA"/>
</dbReference>
<dbReference type="RGD" id="1304779">
    <property type="gene designation" value="Lrrc23"/>
</dbReference>
<name>A6ILL0_RAT</name>
<accession>A6ILL0</accession>
<proteinExistence type="predicted"/>
<reference evidence="3 4" key="1">
    <citation type="submission" date="2005-09" db="EMBL/GenBank/DDBJ databases">
        <authorList>
            <person name="Mural R.J."/>
            <person name="Li P.W."/>
            <person name="Adams M.D."/>
            <person name="Amanatides P.G."/>
            <person name="Baden-Tillson H."/>
            <person name="Barnstead M."/>
            <person name="Chin S.H."/>
            <person name="Dew I."/>
            <person name="Evans C.A."/>
            <person name="Ferriera S."/>
            <person name="Flanigan M."/>
            <person name="Fosler C."/>
            <person name="Glodek A."/>
            <person name="Gu Z."/>
            <person name="Holt R.A."/>
            <person name="Jennings D."/>
            <person name="Kraft C.L."/>
            <person name="Lu F."/>
            <person name="Nguyen T."/>
            <person name="Nusskern D.R."/>
            <person name="Pfannkoch C.M."/>
            <person name="Sitter C."/>
            <person name="Sutton G.G."/>
            <person name="Venter J.C."/>
            <person name="Wang Z."/>
            <person name="Woodage T."/>
            <person name="Zheng X.H."/>
            <person name="Zhong F."/>
        </authorList>
    </citation>
    <scope>NUCLEOTIDE SEQUENCE [LARGE SCALE GENOMIC DNA]</scope>
    <source>
        <strain>BN</strain>
        <strain evidence="4">Sprague-Dawley</strain>
    </source>
</reference>
<dbReference type="PANTHER" id="PTHR46652">
    <property type="entry name" value="LEUCINE-RICH REPEAT AND IQ DOMAIN-CONTAINING PROTEIN 1-RELATED"/>
    <property type="match status" value="1"/>
</dbReference>
<evidence type="ECO:0000256" key="1">
    <source>
        <dbReference type="ARBA" id="ARBA00022614"/>
    </source>
</evidence>
<dbReference type="InterPro" id="IPR050836">
    <property type="entry name" value="SDS22/Internalin_LRR"/>
</dbReference>
<organism evidence="3 4">
    <name type="scientific">Rattus norvegicus</name>
    <name type="common">Rat</name>
    <dbReference type="NCBI Taxonomy" id="10116"/>
    <lineage>
        <taxon>Eukaryota</taxon>
        <taxon>Metazoa</taxon>
        <taxon>Chordata</taxon>
        <taxon>Craniata</taxon>
        <taxon>Vertebrata</taxon>
        <taxon>Euteleostomi</taxon>
        <taxon>Mammalia</taxon>
        <taxon>Eutheria</taxon>
        <taxon>Euarchontoglires</taxon>
        <taxon>Glires</taxon>
        <taxon>Rodentia</taxon>
        <taxon>Myomorpha</taxon>
        <taxon>Muroidea</taxon>
        <taxon>Muridae</taxon>
        <taxon>Murinae</taxon>
        <taxon>Rattus</taxon>
    </lineage>
</organism>
<evidence type="ECO:0000256" key="2">
    <source>
        <dbReference type="ARBA" id="ARBA00022737"/>
    </source>
</evidence>
<dbReference type="SUPFAM" id="SSF52075">
    <property type="entry name" value="Outer arm dynein light chain 1"/>
    <property type="match status" value="1"/>
</dbReference>
<dbReference type="PANTHER" id="PTHR46652:SF8">
    <property type="entry name" value="LEUCINE RICH REPEAT CONTAINING 23"/>
    <property type="match status" value="1"/>
</dbReference>
<evidence type="ECO:0000313" key="3">
    <source>
        <dbReference type="EMBL" id="EDM01932.1"/>
    </source>
</evidence>
<dbReference type="AGR" id="RGD:1304779"/>
<keyword evidence="2" id="KW-0677">Repeat</keyword>